<feature type="domain" description="DUF6531" evidence="2">
    <location>
        <begin position="81"/>
        <end position="154"/>
    </location>
</feature>
<accession>A0ABV1F4P6</accession>
<dbReference type="Pfam" id="PF25023">
    <property type="entry name" value="TEN_YD-shell"/>
    <property type="match status" value="1"/>
</dbReference>
<feature type="domain" description="Teneurin-like YD-shell" evidence="3">
    <location>
        <begin position="743"/>
        <end position="1082"/>
    </location>
</feature>
<dbReference type="InterPro" id="IPR022385">
    <property type="entry name" value="Rhs_assc_core"/>
</dbReference>
<name>A0ABV1F4P6_9BACI</name>
<keyword evidence="5" id="KW-1185">Reference proteome</keyword>
<protein>
    <submittedName>
        <fullName evidence="4">RHS repeat-associated core domain-containing protein</fullName>
    </submittedName>
</protein>
<dbReference type="PANTHER" id="PTHR32305:SF15">
    <property type="entry name" value="PROTEIN RHSA-RELATED"/>
    <property type="match status" value="1"/>
</dbReference>
<dbReference type="Pfam" id="PF20148">
    <property type="entry name" value="DUF6531"/>
    <property type="match status" value="1"/>
</dbReference>
<dbReference type="InterPro" id="IPR045351">
    <property type="entry name" value="DUF6531"/>
</dbReference>
<comment type="caution">
    <text evidence="4">The sequence shown here is derived from an EMBL/GenBank/DDBJ whole genome shotgun (WGS) entry which is preliminary data.</text>
</comment>
<gene>
    <name evidence="4" type="ORF">WMO63_21925</name>
</gene>
<evidence type="ECO:0000259" key="2">
    <source>
        <dbReference type="Pfam" id="PF20148"/>
    </source>
</evidence>
<dbReference type="NCBIfam" id="TIGR01643">
    <property type="entry name" value="YD_repeat_2x"/>
    <property type="match status" value="3"/>
</dbReference>
<dbReference type="NCBIfam" id="TIGR03696">
    <property type="entry name" value="Rhs_assc_core"/>
    <property type="match status" value="1"/>
</dbReference>
<keyword evidence="1" id="KW-0677">Repeat</keyword>
<evidence type="ECO:0000313" key="4">
    <source>
        <dbReference type="EMBL" id="MEQ2468322.1"/>
    </source>
</evidence>
<dbReference type="InterPro" id="IPR031325">
    <property type="entry name" value="RHS_repeat"/>
</dbReference>
<evidence type="ECO:0000259" key="3">
    <source>
        <dbReference type="Pfam" id="PF25023"/>
    </source>
</evidence>
<dbReference type="InterPro" id="IPR006530">
    <property type="entry name" value="YD"/>
</dbReference>
<dbReference type="Proteomes" id="UP001465426">
    <property type="component" value="Unassembled WGS sequence"/>
</dbReference>
<dbReference type="InterPro" id="IPR056823">
    <property type="entry name" value="TEN-like_YD-shell"/>
</dbReference>
<dbReference type="PANTHER" id="PTHR32305">
    <property type="match status" value="1"/>
</dbReference>
<sequence>MGTTNTNVLNKKAYLVNVQAYYHNDAGSPDNVEKEKLVGPRGLSAKSSDVYATISTNGSLVGLEDYFTYGTHLIGTTEVSVNVTTGNLTLSQTDHSLFTKGDLGFDFTRYYNSKSTQASVLGKGWSFEGSEYLIKSPTNNNFYLWDEDGTRHEFVYNSTTNTFTSPKGKYLTLQDTTLNNRAAFALTDKSGFIKVFETDPTTANKYRLYSYRDGNNNQILFKYADNQLREIAEVDSNNTTIRRSISLVYKNGMLFQTNYVDRTVEYLYNEENQLSDTIIKATGTTKTITNSLGYDGVSGLLTEYIDAKDNENSISYSTNEINILTPQADGKESVETTYQFNNDKNEYTVLDTSGKETTYKRDISNKTFAVTDTINSDGTSSKSTYDSNYNELTVTDENGKTESTAYYENGNVKYEIEKDGKQTQYVKYDDKNQLLEKVDPDGIKTVNVYNGYNLTSTTVGEEVTSYEYDGIGRVTKVTNPNNTYTQTVYDEANKRITVTDAKGVTSSSYYNNYGQVVKDVDGENRSQSYTFDVLYPDLKTSVTDGNGSKTTYEYDDNGNMTSLIDALGRKKTYTYNGNDELLTSSFPKKGTSKINISSEYDENGNVQKVTQHSGITESYQYDEVDLLKQVTVKNKNGISTFEWNQTYDDAGQLETLTFKDIAGNRSITKSYGYTADNLVKTYTQGKYVIDYVYDSLNRVDNQTLKYNESIDPISIKQDYDYTDEGKMKKVVSEMDSESNKMSLDYTYNLKQNKAAVSYHNGLMNSDYQYDGSNNLTKIAYLKNSQSFLSYSYSYDKSGNVKSETNKDGTSTYAYDGNNQLVKEVLANGAVNEYSYDKVGNRVSFKQNGQEISSYTYNEANQVETKNNSIAFTYDEDGNLTKDDSYTYMYNDMSVLSSISTVSGSLVAKYEYDEEGLRTKKVVGSKTYEYYYDGEEDNLTLEVISVNNQIQQYRYYQWDTFGKAVGMTIKQKAQDGTWKTAVYYFLTNQRGDVSSIVDTTGVEVGSYSYDAYGNLLSETGTIAKENNIRYASYYYDQETKHYYLKARYYDPVNGIFQALDPHPGDEDDPVSQNGYTYGGNNPVINVDPDGDFFWMAVNVGFAAYDGYKAYKAGGSAGKIAGAAALGFVGGSKFKALKKASHAVYTLNKGGKVVYVGRTKNIKARAKSHSKVHSDATFNIEKKGLTYAQARGLEHRLYLKNGGKKNLRNKIRPISQKNKKYKQYMSVSRSVYR</sequence>
<dbReference type="Gene3D" id="2.180.10.10">
    <property type="entry name" value="RHS repeat-associated core"/>
    <property type="match status" value="2"/>
</dbReference>
<proteinExistence type="predicted"/>
<dbReference type="Gene3D" id="3.90.930.1">
    <property type="match status" value="1"/>
</dbReference>
<reference evidence="4 5" key="1">
    <citation type="submission" date="2024-03" db="EMBL/GenBank/DDBJ databases">
        <title>Human intestinal bacterial collection.</title>
        <authorList>
            <person name="Pauvert C."/>
            <person name="Hitch T.C.A."/>
            <person name="Clavel T."/>
        </authorList>
    </citation>
    <scope>NUCLEOTIDE SEQUENCE [LARGE SCALE GENOMIC DNA]</scope>
    <source>
        <strain evidence="4 5">CLA-SR-H024</strain>
    </source>
</reference>
<evidence type="ECO:0000256" key="1">
    <source>
        <dbReference type="ARBA" id="ARBA00022737"/>
    </source>
</evidence>
<dbReference type="EMBL" id="JBBMFN010000093">
    <property type="protein sequence ID" value="MEQ2468322.1"/>
    <property type="molecule type" value="Genomic_DNA"/>
</dbReference>
<evidence type="ECO:0000313" key="5">
    <source>
        <dbReference type="Proteomes" id="UP001465426"/>
    </source>
</evidence>
<dbReference type="InterPro" id="IPR050708">
    <property type="entry name" value="T6SS_VgrG/RHS"/>
</dbReference>
<dbReference type="Pfam" id="PF05593">
    <property type="entry name" value="RHS_repeat"/>
    <property type="match status" value="3"/>
</dbReference>
<organism evidence="4 5">
    <name type="scientific">Niallia hominis</name>
    <dbReference type="NCBI Taxonomy" id="3133173"/>
    <lineage>
        <taxon>Bacteria</taxon>
        <taxon>Bacillati</taxon>
        <taxon>Bacillota</taxon>
        <taxon>Bacilli</taxon>
        <taxon>Bacillales</taxon>
        <taxon>Bacillaceae</taxon>
        <taxon>Niallia</taxon>
    </lineage>
</organism>
<dbReference type="RefSeq" id="WP_349205413.1">
    <property type="nucleotide sequence ID" value="NZ_JBBMFN010000093.1"/>
</dbReference>